<name>A0A0A9EP76_ARUDO</name>
<reference evidence="2" key="1">
    <citation type="submission" date="2014-09" db="EMBL/GenBank/DDBJ databases">
        <authorList>
            <person name="Magalhaes I.L.F."/>
            <person name="Oliveira U."/>
            <person name="Santos F.R."/>
            <person name="Vidigal T.H.D.A."/>
            <person name="Brescovit A.D."/>
            <person name="Santos A.J."/>
        </authorList>
    </citation>
    <scope>NUCLEOTIDE SEQUENCE</scope>
    <source>
        <tissue evidence="2">Shoot tissue taken approximately 20 cm above the soil surface</tissue>
    </source>
</reference>
<feature type="compositionally biased region" description="Basic and acidic residues" evidence="1">
    <location>
        <begin position="16"/>
        <end position="25"/>
    </location>
</feature>
<evidence type="ECO:0000313" key="2">
    <source>
        <dbReference type="EMBL" id="JAE02535.1"/>
    </source>
</evidence>
<reference evidence="2" key="2">
    <citation type="journal article" date="2015" name="Data Brief">
        <title>Shoot transcriptome of the giant reed, Arundo donax.</title>
        <authorList>
            <person name="Barrero R.A."/>
            <person name="Guerrero F.D."/>
            <person name="Moolhuijzen P."/>
            <person name="Goolsby J.A."/>
            <person name="Tidwell J."/>
            <person name="Bellgard S.E."/>
            <person name="Bellgard M.I."/>
        </authorList>
    </citation>
    <scope>NUCLEOTIDE SEQUENCE</scope>
    <source>
        <tissue evidence="2">Shoot tissue taken approximately 20 cm above the soil surface</tissue>
    </source>
</reference>
<sequence length="25" mass="2745">MGVSNRKLTGTPKIGAMKEGKRKEK</sequence>
<organism evidence="2">
    <name type="scientific">Arundo donax</name>
    <name type="common">Giant reed</name>
    <name type="synonym">Donax arundinaceus</name>
    <dbReference type="NCBI Taxonomy" id="35708"/>
    <lineage>
        <taxon>Eukaryota</taxon>
        <taxon>Viridiplantae</taxon>
        <taxon>Streptophyta</taxon>
        <taxon>Embryophyta</taxon>
        <taxon>Tracheophyta</taxon>
        <taxon>Spermatophyta</taxon>
        <taxon>Magnoliopsida</taxon>
        <taxon>Liliopsida</taxon>
        <taxon>Poales</taxon>
        <taxon>Poaceae</taxon>
        <taxon>PACMAD clade</taxon>
        <taxon>Arundinoideae</taxon>
        <taxon>Arundineae</taxon>
        <taxon>Arundo</taxon>
    </lineage>
</organism>
<dbReference type="EMBL" id="GBRH01195361">
    <property type="protein sequence ID" value="JAE02535.1"/>
    <property type="molecule type" value="Transcribed_RNA"/>
</dbReference>
<accession>A0A0A9EP76</accession>
<feature type="region of interest" description="Disordered" evidence="1">
    <location>
        <begin position="1"/>
        <end position="25"/>
    </location>
</feature>
<proteinExistence type="predicted"/>
<evidence type="ECO:0000256" key="1">
    <source>
        <dbReference type="SAM" id="MobiDB-lite"/>
    </source>
</evidence>
<protein>
    <submittedName>
        <fullName evidence="2">Uncharacterized protein</fullName>
    </submittedName>
</protein>
<dbReference type="AlphaFoldDB" id="A0A0A9EP76"/>